<dbReference type="AlphaFoldDB" id="A0A930DXS0"/>
<organism evidence="1 2">
    <name type="scientific">Oribacterium sinus</name>
    <dbReference type="NCBI Taxonomy" id="237576"/>
    <lineage>
        <taxon>Bacteria</taxon>
        <taxon>Bacillati</taxon>
        <taxon>Bacillota</taxon>
        <taxon>Clostridia</taxon>
        <taxon>Lachnospirales</taxon>
        <taxon>Lachnospiraceae</taxon>
        <taxon>Oribacterium</taxon>
    </lineage>
</organism>
<dbReference type="InterPro" id="IPR025591">
    <property type="entry name" value="RloB"/>
</dbReference>
<reference evidence="1" key="1">
    <citation type="submission" date="2020-04" db="EMBL/GenBank/DDBJ databases">
        <title>Deep metagenomics examines the oral microbiome during advanced dental caries in children, revealing novel taxa and co-occurrences with host molecules.</title>
        <authorList>
            <person name="Baker J.L."/>
            <person name="Morton J.T."/>
            <person name="Dinis M."/>
            <person name="Alvarez R."/>
            <person name="Tran N.C."/>
            <person name="Knight R."/>
            <person name="Edlund A."/>
        </authorList>
    </citation>
    <scope>NUCLEOTIDE SEQUENCE</scope>
    <source>
        <strain evidence="1">JCVI_48_bin.5</strain>
    </source>
</reference>
<gene>
    <name evidence="1" type="ORF">HXM91_07995</name>
</gene>
<name>A0A930DXS0_9FIRM</name>
<dbReference type="Proteomes" id="UP000780721">
    <property type="component" value="Unassembled WGS sequence"/>
</dbReference>
<accession>A0A930DXS0</accession>
<evidence type="ECO:0000313" key="1">
    <source>
        <dbReference type="EMBL" id="MBF1305771.1"/>
    </source>
</evidence>
<dbReference type="EMBL" id="JABZRB010000261">
    <property type="protein sequence ID" value="MBF1305771.1"/>
    <property type="molecule type" value="Genomic_DNA"/>
</dbReference>
<protein>
    <submittedName>
        <fullName evidence="1">RloB domain-containing protein</fullName>
    </submittedName>
</protein>
<dbReference type="Pfam" id="PF13707">
    <property type="entry name" value="RloB"/>
    <property type="match status" value="1"/>
</dbReference>
<evidence type="ECO:0000313" key="2">
    <source>
        <dbReference type="Proteomes" id="UP000780721"/>
    </source>
</evidence>
<comment type="caution">
    <text evidence="1">The sequence shown here is derived from an EMBL/GenBank/DDBJ whole genome shotgun (WGS) entry which is preliminary data.</text>
</comment>
<sequence>MPRPTKTRTEKPYIIVFCEGESEQAYTDFLKKEFQDVAILNCPKSTGLFEYAKNKFANDSKYKNNAEVTDEIWFFFDVEKEDSPFWNERIKIIKRLRSLRKNPNIKVRLLMTSACIEYWLLLHYELYNPSVQTVAEKKQIMNKLLKHEAHYKKGNCEITKKIAQHYPIAVDNSKKVLFRLLQEGMPGLEDTDERNQWLCQKCLTFSNVHEAIEYLQSLQGKINDFYGKEEG</sequence>
<proteinExistence type="predicted"/>